<organism evidence="3 4">
    <name type="scientific">Adineta ricciae</name>
    <name type="common">Rotifer</name>
    <dbReference type="NCBI Taxonomy" id="249248"/>
    <lineage>
        <taxon>Eukaryota</taxon>
        <taxon>Metazoa</taxon>
        <taxon>Spiralia</taxon>
        <taxon>Gnathifera</taxon>
        <taxon>Rotifera</taxon>
        <taxon>Eurotatoria</taxon>
        <taxon>Bdelloidea</taxon>
        <taxon>Adinetida</taxon>
        <taxon>Adinetidae</taxon>
        <taxon>Adineta</taxon>
    </lineage>
</organism>
<reference evidence="3" key="1">
    <citation type="submission" date="2021-02" db="EMBL/GenBank/DDBJ databases">
        <authorList>
            <person name="Nowell W R."/>
        </authorList>
    </citation>
    <scope>NUCLEOTIDE SEQUENCE</scope>
</reference>
<keyword evidence="4" id="KW-1185">Reference proteome</keyword>
<evidence type="ECO:0000256" key="2">
    <source>
        <dbReference type="SAM" id="SignalP"/>
    </source>
</evidence>
<feature type="transmembrane region" description="Helical" evidence="1">
    <location>
        <begin position="208"/>
        <end position="227"/>
    </location>
</feature>
<dbReference type="Proteomes" id="UP000663828">
    <property type="component" value="Unassembled WGS sequence"/>
</dbReference>
<dbReference type="EMBL" id="CAJNOR010004524">
    <property type="protein sequence ID" value="CAF1508981.1"/>
    <property type="molecule type" value="Genomic_DNA"/>
</dbReference>
<comment type="caution">
    <text evidence="3">The sequence shown here is derived from an EMBL/GenBank/DDBJ whole genome shotgun (WGS) entry which is preliminary data.</text>
</comment>
<evidence type="ECO:0000313" key="3">
    <source>
        <dbReference type="EMBL" id="CAF1508981.1"/>
    </source>
</evidence>
<dbReference type="AlphaFoldDB" id="A0A815TV23"/>
<keyword evidence="2" id="KW-0732">Signal</keyword>
<evidence type="ECO:0000313" key="4">
    <source>
        <dbReference type="Proteomes" id="UP000663828"/>
    </source>
</evidence>
<keyword evidence="1" id="KW-0812">Transmembrane</keyword>
<feature type="chain" id="PRO_5033015889" evidence="2">
    <location>
        <begin position="22"/>
        <end position="228"/>
    </location>
</feature>
<gene>
    <name evidence="3" type="ORF">XAT740_LOCUS40103</name>
</gene>
<evidence type="ECO:0000256" key="1">
    <source>
        <dbReference type="SAM" id="Phobius"/>
    </source>
</evidence>
<sequence length="228" mass="26102">MHYRFVYLLFLFGICVHHTFEWDLLLNIDDDDKLLCHACKGKTCVETTNDDQTKVLCNKRTQLCWAGYVDEQPYRTCASRYCTPSDFSLDSDVRIELCCRTNLCNSISLSKSMFNIPLYSRMVLPSLTESSTTTTLTTTTIQVNATKAAPDYFIGEERTVEDDDEMVPALDVNDLNSHEEFNLQLPELSVNKTITWDYLPQDKDYNNGVASISNLVLFLIPLLFVLLF</sequence>
<accession>A0A815TV23</accession>
<keyword evidence="1" id="KW-1133">Transmembrane helix</keyword>
<feature type="signal peptide" evidence="2">
    <location>
        <begin position="1"/>
        <end position="21"/>
    </location>
</feature>
<proteinExistence type="predicted"/>
<protein>
    <submittedName>
        <fullName evidence="3">Uncharacterized protein</fullName>
    </submittedName>
</protein>
<keyword evidence="1" id="KW-0472">Membrane</keyword>
<name>A0A815TV23_ADIRI</name>